<evidence type="ECO:0000313" key="11">
    <source>
        <dbReference type="EMBL" id="APG26338.1"/>
    </source>
</evidence>
<evidence type="ECO:0000313" key="12">
    <source>
        <dbReference type="Proteomes" id="UP000182264"/>
    </source>
</evidence>
<dbReference type="Proteomes" id="UP000182264">
    <property type="component" value="Chromosome"/>
</dbReference>
<evidence type="ECO:0000256" key="8">
    <source>
        <dbReference type="ARBA" id="ARBA00023136"/>
    </source>
</evidence>
<comment type="catalytic activity">
    <reaction evidence="1 9">
        <text>adenosine 3',5'-bisphosphate + H2O = AMP + phosphate</text>
        <dbReference type="Rhea" id="RHEA:10040"/>
        <dbReference type="ChEBI" id="CHEBI:15377"/>
        <dbReference type="ChEBI" id="CHEBI:43474"/>
        <dbReference type="ChEBI" id="CHEBI:58343"/>
        <dbReference type="ChEBI" id="CHEBI:456215"/>
        <dbReference type="EC" id="3.1.3.7"/>
    </reaction>
</comment>
<dbReference type="HAMAP" id="MF_02095">
    <property type="entry name" value="CysQ"/>
    <property type="match status" value="1"/>
</dbReference>
<dbReference type="NCBIfam" id="TIGR01331">
    <property type="entry name" value="bisphos_cysQ"/>
    <property type="match status" value="1"/>
</dbReference>
<evidence type="ECO:0000256" key="10">
    <source>
        <dbReference type="PIRSR" id="PIRSR600760-2"/>
    </source>
</evidence>
<feature type="binding site" evidence="9">
    <location>
        <begin position="92"/>
        <end position="95"/>
    </location>
    <ligand>
        <name>substrate</name>
    </ligand>
</feature>
<dbReference type="PANTHER" id="PTHR43028:SF5">
    <property type="entry name" value="3'(2'),5'-BISPHOSPHATE NUCLEOTIDASE 1"/>
    <property type="match status" value="1"/>
</dbReference>
<feature type="binding site" evidence="10">
    <location>
        <position position="92"/>
    </location>
    <ligand>
        <name>Mg(2+)</name>
        <dbReference type="ChEBI" id="CHEBI:18420"/>
        <label>1</label>
        <note>catalytic</note>
    </ligand>
</feature>
<sequence>MASGLGPRALEQLCQIAKKAGTAILEVYNGEIAVETKSDNSPLTAADKASHQVIAAGLEALTPEIPILSEEGKDIPYQERKNWRRFWLVDPLDGTKEFIKRNGEFTVNIALIEGGAPVLGVVYVPVQDKLYVGVVGQGAYVQQADAQPEPIQVRTPDAQAGLTVVMSRSHPSPELAEYLKNIEVAEALPVGSSLKLCVVAEGRADLYPRLGPTMEWDTGAGQAVVVAAGGTVQTPDGAPLGYNKPSLLNPHFIVRGARA</sequence>
<dbReference type="Pfam" id="PF00459">
    <property type="entry name" value="Inositol_P"/>
    <property type="match status" value="1"/>
</dbReference>
<proteinExistence type="inferred from homology"/>
<feature type="binding site" evidence="9">
    <location>
        <position position="70"/>
    </location>
    <ligand>
        <name>Mg(2+)</name>
        <dbReference type="ChEBI" id="CHEBI:18420"/>
        <label>1</label>
    </ligand>
</feature>
<keyword evidence="12" id="KW-1185">Reference proteome</keyword>
<dbReference type="AlphaFoldDB" id="A0A1L3GL02"/>
<evidence type="ECO:0000256" key="4">
    <source>
        <dbReference type="ARBA" id="ARBA00022519"/>
    </source>
</evidence>
<organism evidence="11 12">
    <name type="scientific">Syntrophotalea acetylenica</name>
    <name type="common">Pelobacter acetylenicus</name>
    <dbReference type="NCBI Taxonomy" id="29542"/>
    <lineage>
        <taxon>Bacteria</taxon>
        <taxon>Pseudomonadati</taxon>
        <taxon>Thermodesulfobacteriota</taxon>
        <taxon>Desulfuromonadia</taxon>
        <taxon>Desulfuromonadales</taxon>
        <taxon>Syntrophotaleaceae</taxon>
        <taxon>Syntrophotalea</taxon>
    </lineage>
</organism>
<dbReference type="EMBL" id="CP015518">
    <property type="protein sequence ID" value="APG26338.1"/>
    <property type="molecule type" value="Genomic_DNA"/>
</dbReference>
<evidence type="ECO:0000256" key="1">
    <source>
        <dbReference type="ARBA" id="ARBA00001625"/>
    </source>
</evidence>
<feature type="binding site" evidence="9">
    <location>
        <position position="92"/>
    </location>
    <ligand>
        <name>Mg(2+)</name>
        <dbReference type="ChEBI" id="CHEBI:18420"/>
        <label>1</label>
    </ligand>
</feature>
<keyword evidence="4" id="KW-0997">Cell inner membrane</keyword>
<dbReference type="GO" id="GO:0050427">
    <property type="term" value="P:3'-phosphoadenosine 5'-phosphosulfate metabolic process"/>
    <property type="evidence" value="ECO:0007669"/>
    <property type="project" value="TreeGrafter"/>
</dbReference>
<dbReference type="GO" id="GO:0000103">
    <property type="term" value="P:sulfate assimilation"/>
    <property type="evidence" value="ECO:0007669"/>
    <property type="project" value="TreeGrafter"/>
</dbReference>
<feature type="binding site" evidence="9">
    <location>
        <position position="217"/>
    </location>
    <ligand>
        <name>substrate</name>
    </ligand>
</feature>
<dbReference type="PROSITE" id="PS00629">
    <property type="entry name" value="IMP_1"/>
    <property type="match status" value="1"/>
</dbReference>
<evidence type="ECO:0000256" key="9">
    <source>
        <dbReference type="HAMAP-Rule" id="MF_02095"/>
    </source>
</evidence>
<keyword evidence="8 9" id="KW-0472">Membrane</keyword>
<feature type="binding site" evidence="10">
    <location>
        <position position="70"/>
    </location>
    <ligand>
        <name>Mg(2+)</name>
        <dbReference type="ChEBI" id="CHEBI:18420"/>
        <label>1</label>
        <note>catalytic</note>
    </ligand>
</feature>
<evidence type="ECO:0000256" key="7">
    <source>
        <dbReference type="ARBA" id="ARBA00022842"/>
    </source>
</evidence>
<feature type="binding site" evidence="9">
    <location>
        <position position="70"/>
    </location>
    <ligand>
        <name>substrate</name>
    </ligand>
</feature>
<comment type="function">
    <text evidence="9">Converts adenosine-3',5'-bisphosphate (PAP) to AMP.</text>
</comment>
<evidence type="ECO:0000256" key="6">
    <source>
        <dbReference type="ARBA" id="ARBA00022801"/>
    </source>
</evidence>
<dbReference type="CDD" id="cd01638">
    <property type="entry name" value="CysQ"/>
    <property type="match status" value="1"/>
</dbReference>
<comment type="similarity">
    <text evidence="2 9">Belongs to the inositol monophosphatase superfamily. CysQ family.</text>
</comment>
<feature type="binding site" evidence="9">
    <location>
        <position position="90"/>
    </location>
    <ligand>
        <name>Mg(2+)</name>
        <dbReference type="ChEBI" id="CHEBI:18420"/>
        <label>1</label>
    </ligand>
</feature>
<dbReference type="Gene3D" id="3.40.190.80">
    <property type="match status" value="1"/>
</dbReference>
<comment type="subcellular location">
    <subcellularLocation>
        <location evidence="9">Cell membrane</location>
        <topology evidence="9">Peripheral membrane protein</topology>
        <orientation evidence="9">Cytoplasmic side</orientation>
    </subcellularLocation>
</comment>
<evidence type="ECO:0000256" key="2">
    <source>
        <dbReference type="ARBA" id="ARBA00005289"/>
    </source>
</evidence>
<dbReference type="FunFam" id="3.30.540.10:FF:000007">
    <property type="entry name" value="3'(2'),5'-bisphosphate nucleotidase CysQ"/>
    <property type="match status" value="1"/>
</dbReference>
<dbReference type="InterPro" id="IPR050725">
    <property type="entry name" value="CysQ/Inositol_MonoPase"/>
</dbReference>
<dbReference type="FunFam" id="3.40.190.80:FF:000005">
    <property type="entry name" value="3'(2'),5'-bisphosphate nucleotidase CysQ"/>
    <property type="match status" value="1"/>
</dbReference>
<feature type="binding site" evidence="9">
    <location>
        <position position="217"/>
    </location>
    <ligand>
        <name>Mg(2+)</name>
        <dbReference type="ChEBI" id="CHEBI:18420"/>
        <label>2</label>
    </ligand>
</feature>
<keyword evidence="3 9" id="KW-1003">Cell membrane</keyword>
<protein>
    <recommendedName>
        <fullName evidence="9">3'(2'),5'-bisphosphate nucleotidase CysQ</fullName>
        <ecNumber evidence="9">3.1.3.7</ecNumber>
    </recommendedName>
    <alternativeName>
        <fullName evidence="9">3'(2'),5-bisphosphonucleoside 3'(2')-phosphohydrolase</fullName>
    </alternativeName>
    <alternativeName>
        <fullName evidence="9">3'-phosphoadenosine 5'-phosphate phosphatase</fullName>
        <shortName evidence="9">PAP phosphatase</shortName>
    </alternativeName>
</protein>
<feature type="binding site" evidence="9 10">
    <location>
        <position position="90"/>
    </location>
    <ligand>
        <name>Mg(2+)</name>
        <dbReference type="ChEBI" id="CHEBI:18420"/>
        <label>2</label>
    </ligand>
</feature>
<keyword evidence="5 9" id="KW-0479">Metal-binding</keyword>
<dbReference type="PANTHER" id="PTHR43028">
    <property type="entry name" value="3'(2'),5'-BISPHOSPHATE NUCLEOTIDASE 1"/>
    <property type="match status" value="1"/>
</dbReference>
<dbReference type="GO" id="GO:0000287">
    <property type="term" value="F:magnesium ion binding"/>
    <property type="evidence" value="ECO:0007669"/>
    <property type="project" value="UniProtKB-UniRule"/>
</dbReference>
<reference evidence="11 12" key="1">
    <citation type="journal article" date="2017" name="Genome Announc.">
        <title>Complete Genome Sequences of Two Acetylene-Fermenting Pelobacter acetylenicus Strains.</title>
        <authorList>
            <person name="Sutton J.M."/>
            <person name="Baesman S.M."/>
            <person name="Fierst J.L."/>
            <person name="Poret-Peterson A.T."/>
            <person name="Oremland R.S."/>
            <person name="Dunlap D.S."/>
            <person name="Akob D.M."/>
        </authorList>
    </citation>
    <scope>NUCLEOTIDE SEQUENCE [LARGE SCALE GENOMIC DNA]</scope>
    <source>
        <strain evidence="11 12">DSM 3247</strain>
    </source>
</reference>
<dbReference type="EC" id="3.1.3.7" evidence="9"/>
<name>A0A1L3GL02_SYNAC</name>
<evidence type="ECO:0000256" key="5">
    <source>
        <dbReference type="ARBA" id="ARBA00022723"/>
    </source>
</evidence>
<dbReference type="KEGG" id="pace:A6070_06100"/>
<dbReference type="InterPro" id="IPR006240">
    <property type="entry name" value="CysQ"/>
</dbReference>
<dbReference type="GO" id="GO:0005886">
    <property type="term" value="C:plasma membrane"/>
    <property type="evidence" value="ECO:0007669"/>
    <property type="project" value="UniProtKB-SubCell"/>
</dbReference>
<gene>
    <name evidence="9" type="primary">cysQ</name>
    <name evidence="11" type="ORF">A7E75_12065</name>
</gene>
<dbReference type="InterPro" id="IPR020583">
    <property type="entry name" value="Inositol_monoP_metal-BS"/>
</dbReference>
<dbReference type="Gene3D" id="3.30.540.10">
    <property type="entry name" value="Fructose-1,6-Bisphosphatase, subunit A, domain 1"/>
    <property type="match status" value="1"/>
</dbReference>
<dbReference type="GO" id="GO:0008441">
    <property type="term" value="F:3'(2'),5'-bisphosphate nucleotidase activity"/>
    <property type="evidence" value="ECO:0007669"/>
    <property type="project" value="UniProtKB-UniRule"/>
</dbReference>
<keyword evidence="6 9" id="KW-0378">Hydrolase</keyword>
<comment type="cofactor">
    <cofactor evidence="9 10">
        <name>Mg(2+)</name>
        <dbReference type="ChEBI" id="CHEBI:18420"/>
    </cofactor>
</comment>
<feature type="binding site" evidence="9 10">
    <location>
        <position position="93"/>
    </location>
    <ligand>
        <name>Mg(2+)</name>
        <dbReference type="ChEBI" id="CHEBI:18420"/>
        <label>2</label>
    </ligand>
</feature>
<feature type="binding site" evidence="10">
    <location>
        <position position="217"/>
    </location>
    <ligand>
        <name>Mg(2+)</name>
        <dbReference type="ChEBI" id="CHEBI:18420"/>
        <label>1</label>
        <note>catalytic</note>
    </ligand>
</feature>
<accession>A0A1L3GL02</accession>
<dbReference type="SUPFAM" id="SSF56655">
    <property type="entry name" value="Carbohydrate phosphatase"/>
    <property type="match status" value="1"/>
</dbReference>
<keyword evidence="7 9" id="KW-0460">Magnesium</keyword>
<dbReference type="PRINTS" id="PR00377">
    <property type="entry name" value="IMPHPHTASES"/>
</dbReference>
<evidence type="ECO:0000256" key="3">
    <source>
        <dbReference type="ARBA" id="ARBA00022475"/>
    </source>
</evidence>
<dbReference type="InterPro" id="IPR000760">
    <property type="entry name" value="Inositol_monophosphatase-like"/>
</dbReference>
<dbReference type="STRING" id="29542.A6070_06100"/>